<keyword evidence="4" id="KW-1185">Reference proteome</keyword>
<evidence type="ECO:0000313" key="4">
    <source>
        <dbReference type="Proteomes" id="UP001608902"/>
    </source>
</evidence>
<dbReference type="EMBL" id="JBGFUD010009646">
    <property type="protein sequence ID" value="MFH4982589.1"/>
    <property type="molecule type" value="Genomic_DNA"/>
</dbReference>
<protein>
    <recommendedName>
        <fullName evidence="2">DET1- and DDB1-associated protein 1 domain-containing protein</fullName>
    </recommendedName>
</protein>
<evidence type="ECO:0000256" key="1">
    <source>
        <dbReference type="SAM" id="MobiDB-lite"/>
    </source>
</evidence>
<dbReference type="AlphaFoldDB" id="A0ABD6ERL4"/>
<evidence type="ECO:0000259" key="2">
    <source>
        <dbReference type="Pfam" id="PF10172"/>
    </source>
</evidence>
<name>A0ABD6ERL4_9BILA</name>
<dbReference type="Pfam" id="PF10172">
    <property type="entry name" value="DDA1"/>
    <property type="match status" value="1"/>
</dbReference>
<reference evidence="3 4" key="1">
    <citation type="submission" date="2024-08" db="EMBL/GenBank/DDBJ databases">
        <title>Gnathostoma spinigerum genome.</title>
        <authorList>
            <person name="Gonzalez-Bertolin B."/>
            <person name="Monzon S."/>
            <person name="Zaballos A."/>
            <person name="Jimenez P."/>
            <person name="Dekumyoy P."/>
            <person name="Varona S."/>
            <person name="Cuesta I."/>
            <person name="Sumanam S."/>
            <person name="Adisakwattana P."/>
            <person name="Gasser R.B."/>
            <person name="Hernandez-Gonzalez A."/>
            <person name="Young N.D."/>
            <person name="Perteguer M.J."/>
        </authorList>
    </citation>
    <scope>NUCLEOTIDE SEQUENCE [LARGE SCALE GENOMIC DNA]</scope>
    <source>
        <strain evidence="3">AL3</strain>
        <tissue evidence="3">Liver</tissue>
    </source>
</reference>
<feature type="domain" description="DET1- and DDB1-associated protein 1" evidence="2">
    <location>
        <begin position="19"/>
        <end position="76"/>
    </location>
</feature>
<comment type="caution">
    <text evidence="3">The sequence shown here is derived from an EMBL/GenBank/DDBJ whole genome shotgun (WGS) entry which is preliminary data.</text>
</comment>
<feature type="region of interest" description="Disordered" evidence="1">
    <location>
        <begin position="82"/>
        <end position="117"/>
    </location>
</feature>
<dbReference type="InterPro" id="IPR018276">
    <property type="entry name" value="DDA1_dom"/>
</dbReference>
<sequence length="117" mass="13047">MFAALMNDQQGSSVSSCNFVKGLPCVNKVNFSKTAGDGRQIRDTPKIVRSVVPNPDEKKITCGKKPLLLRYLQMRWSIAENVKNAKADRKRPPASSTATNNDGETALTMHQKTRRRE</sequence>
<feature type="compositionally biased region" description="Polar residues" evidence="1">
    <location>
        <begin position="94"/>
        <end position="103"/>
    </location>
</feature>
<gene>
    <name evidence="3" type="ORF">AB6A40_009298</name>
</gene>
<accession>A0ABD6ERL4</accession>
<organism evidence="3 4">
    <name type="scientific">Gnathostoma spinigerum</name>
    <dbReference type="NCBI Taxonomy" id="75299"/>
    <lineage>
        <taxon>Eukaryota</taxon>
        <taxon>Metazoa</taxon>
        <taxon>Ecdysozoa</taxon>
        <taxon>Nematoda</taxon>
        <taxon>Chromadorea</taxon>
        <taxon>Rhabditida</taxon>
        <taxon>Spirurina</taxon>
        <taxon>Gnathostomatomorpha</taxon>
        <taxon>Gnathostomatoidea</taxon>
        <taxon>Gnathostomatidae</taxon>
        <taxon>Gnathostoma</taxon>
    </lineage>
</organism>
<dbReference type="Proteomes" id="UP001608902">
    <property type="component" value="Unassembled WGS sequence"/>
</dbReference>
<evidence type="ECO:0000313" key="3">
    <source>
        <dbReference type="EMBL" id="MFH4982589.1"/>
    </source>
</evidence>
<proteinExistence type="predicted"/>